<dbReference type="InterPro" id="IPR018637">
    <property type="entry name" value="DUF2059"/>
</dbReference>
<feature type="domain" description="DUF2059" evidence="1">
    <location>
        <begin position="115"/>
        <end position="171"/>
    </location>
</feature>
<comment type="caution">
    <text evidence="2">The sequence shown here is derived from an EMBL/GenBank/DDBJ whole genome shotgun (WGS) entry which is preliminary data.</text>
</comment>
<dbReference type="Proteomes" id="UP000246278">
    <property type="component" value="Unassembled WGS sequence"/>
</dbReference>
<dbReference type="AlphaFoldDB" id="A0A317T880"/>
<dbReference type="OrthoDB" id="1143459at2"/>
<sequence length="183" mass="21016">MSTKSEKTGSRKSGGSLIAALMLICVMVTSTLVAQNVARANVIQVKYTGYKPTGVFETELRYFYEVSGVRSYLENMEKQLLEQFKKTLLSQYPDDRKQVDKMIDILSEESLSLDDVIKAYMPVYKKYYTIEELQELNKFYSTDLMQSMVKKNPSIAQELAPIQMELLTDHAEKLKKRLTQALE</sequence>
<keyword evidence="3" id="KW-1185">Reference proteome</keyword>
<evidence type="ECO:0000259" key="1">
    <source>
        <dbReference type="Pfam" id="PF09832"/>
    </source>
</evidence>
<name>A0A317T880_9CHLB</name>
<proteinExistence type="predicted"/>
<evidence type="ECO:0000313" key="2">
    <source>
        <dbReference type="EMBL" id="PWW81631.1"/>
    </source>
</evidence>
<accession>A0A317T880</accession>
<evidence type="ECO:0000313" key="3">
    <source>
        <dbReference type="Proteomes" id="UP000246278"/>
    </source>
</evidence>
<dbReference type="EMBL" id="PDNZ01000006">
    <property type="protein sequence ID" value="PWW81631.1"/>
    <property type="molecule type" value="Genomic_DNA"/>
</dbReference>
<dbReference type="Pfam" id="PF09832">
    <property type="entry name" value="DUF2059"/>
    <property type="match status" value="1"/>
</dbReference>
<protein>
    <recommendedName>
        <fullName evidence="1">DUF2059 domain-containing protein</fullName>
    </recommendedName>
</protein>
<reference evidence="3" key="1">
    <citation type="submission" date="2017-10" db="EMBL/GenBank/DDBJ databases">
        <authorList>
            <person name="Gaisin V.A."/>
            <person name="Rysina M.S."/>
            <person name="Grouzdev D.S."/>
        </authorList>
    </citation>
    <scope>NUCLEOTIDE SEQUENCE [LARGE SCALE GENOMIC DNA]</scope>
    <source>
        <strain evidence="3">V1</strain>
    </source>
</reference>
<organism evidence="2 3">
    <name type="scientific">Prosthecochloris marina</name>
    <dbReference type="NCBI Taxonomy" id="2017681"/>
    <lineage>
        <taxon>Bacteria</taxon>
        <taxon>Pseudomonadati</taxon>
        <taxon>Chlorobiota</taxon>
        <taxon>Chlorobiia</taxon>
        <taxon>Chlorobiales</taxon>
        <taxon>Chlorobiaceae</taxon>
        <taxon>Prosthecochloris</taxon>
    </lineage>
</organism>
<gene>
    <name evidence="2" type="ORF">CR164_09495</name>
</gene>
<dbReference type="RefSeq" id="WP_110023750.1">
    <property type="nucleotide sequence ID" value="NZ_PDNZ01000006.1"/>
</dbReference>